<dbReference type="AlphaFoldDB" id="A0A7J0BXP6"/>
<dbReference type="Proteomes" id="UP000503820">
    <property type="component" value="Unassembled WGS sequence"/>
</dbReference>
<evidence type="ECO:0000313" key="1">
    <source>
        <dbReference type="EMBL" id="GFM38468.1"/>
    </source>
</evidence>
<dbReference type="EMBL" id="BLVP01000041">
    <property type="protein sequence ID" value="GFM38468.1"/>
    <property type="molecule type" value="Genomic_DNA"/>
</dbReference>
<organism evidence="1 2">
    <name type="scientific">Desulfovibrio psychrotolerans</name>
    <dbReference type="NCBI Taxonomy" id="415242"/>
    <lineage>
        <taxon>Bacteria</taxon>
        <taxon>Pseudomonadati</taxon>
        <taxon>Thermodesulfobacteriota</taxon>
        <taxon>Desulfovibrionia</taxon>
        <taxon>Desulfovibrionales</taxon>
        <taxon>Desulfovibrionaceae</taxon>
        <taxon>Desulfovibrio</taxon>
    </lineage>
</organism>
<accession>A0A7J0BXP6</accession>
<gene>
    <name evidence="1" type="ORF">DSM19430T_31520</name>
</gene>
<evidence type="ECO:0000313" key="2">
    <source>
        <dbReference type="Proteomes" id="UP000503820"/>
    </source>
</evidence>
<evidence type="ECO:0008006" key="3">
    <source>
        <dbReference type="Google" id="ProtNLM"/>
    </source>
</evidence>
<name>A0A7J0BXP6_9BACT</name>
<proteinExistence type="predicted"/>
<protein>
    <recommendedName>
        <fullName evidence="3">Nuclease</fullName>
    </recommendedName>
</protein>
<keyword evidence="2" id="KW-1185">Reference proteome</keyword>
<comment type="caution">
    <text evidence="1">The sequence shown here is derived from an EMBL/GenBank/DDBJ whole genome shotgun (WGS) entry which is preliminary data.</text>
</comment>
<dbReference type="RefSeq" id="WP_174411085.1">
    <property type="nucleotide sequence ID" value="NZ_BLVP01000041.1"/>
</dbReference>
<reference evidence="1 2" key="1">
    <citation type="submission" date="2020-05" db="EMBL/GenBank/DDBJ databases">
        <title>Draft genome sequence of Desulfovibrio psychrotolerans JS1T.</title>
        <authorList>
            <person name="Ueno A."/>
            <person name="Tamazawa S."/>
            <person name="Tamamura S."/>
            <person name="Murakami T."/>
            <person name="Kiyama T."/>
            <person name="Inomata H."/>
            <person name="Amano Y."/>
            <person name="Miyakawa K."/>
            <person name="Tamaki H."/>
            <person name="Naganuma T."/>
            <person name="Kaneko K."/>
        </authorList>
    </citation>
    <scope>NUCLEOTIDE SEQUENCE [LARGE SCALE GENOMIC DNA]</scope>
    <source>
        <strain evidence="1 2">JS1</strain>
    </source>
</reference>
<sequence length="419" mass="46737">MDNNESNTHQDKGLALLAQVARGLIAHDNHHTAAQLGDRSAYVGMSDIGKGAECLRAAVAGKLHMARTPSTQDIGEWYRAGEHERIRTALRRHLILQRGHWMEAGLAKVLHANGANLLHQLEVAVEHDGVPIRAHLDFTLVWGWPRPAIRILELKSTERIPDTLYTAYETQFYGQLGLLKTHWSEPIFAMRDADGNTVFEHLTFPQAAKLLFGISLPRQADSMDIEGWVLCLSMSDARAFGPYQPDATMLGMCQRIAGDIWTTARRVWDGTESINTVDYCKGFHPLCDWCDHSEGCPKFTVQELDDPAYDHALQKLADLKSCRNDLEDSIAAEEDRLRSFYASVGGMDTTTEWLATAGFRFKISSQAGRKTIDSAKLDMELRGTLGDEEAEELLARVTRTGKPSQRLWVSRRLNAVAAG</sequence>